<dbReference type="OrthoDB" id="9810452at2"/>
<dbReference type="AlphaFoldDB" id="A0A1D8D6J9"/>
<dbReference type="SUPFAM" id="SSF81593">
    <property type="entry name" value="Nucleotidyltransferase substrate binding subunit/domain"/>
    <property type="match status" value="1"/>
</dbReference>
<dbReference type="Proteomes" id="UP000095185">
    <property type="component" value="Chromosome"/>
</dbReference>
<reference evidence="1" key="1">
    <citation type="submission" date="2016-09" db="EMBL/GenBank/DDBJ databases">
        <title>Genome sequence of Chlorobaculum limnaeum.</title>
        <authorList>
            <person name="Liu Z."/>
            <person name="Tank M."/>
            <person name="Bryant D.A."/>
        </authorList>
    </citation>
    <scope>NUCLEOTIDE SEQUENCE [LARGE SCALE GENOMIC DNA]</scope>
    <source>
        <strain evidence="1">DSM 1677</strain>
    </source>
</reference>
<dbReference type="KEGG" id="clz:BIU88_03110"/>
<name>A0A1D8D6J9_CHLLM</name>
<proteinExistence type="predicted"/>
<dbReference type="GO" id="GO:0016740">
    <property type="term" value="F:transferase activity"/>
    <property type="evidence" value="ECO:0007669"/>
    <property type="project" value="UniProtKB-KW"/>
</dbReference>
<protein>
    <submittedName>
        <fullName evidence="1">Nucleotidyltransferase</fullName>
    </submittedName>
</protein>
<gene>
    <name evidence="1" type="ORF">BIU88_03110</name>
</gene>
<evidence type="ECO:0000313" key="1">
    <source>
        <dbReference type="EMBL" id="AOS83219.1"/>
    </source>
</evidence>
<dbReference type="STRING" id="274537.BIU88_03110"/>
<dbReference type="Gene3D" id="1.20.120.330">
    <property type="entry name" value="Nucleotidyltransferases domain 2"/>
    <property type="match status" value="1"/>
</dbReference>
<dbReference type="RefSeq" id="WP_069808943.1">
    <property type="nucleotide sequence ID" value="NZ_CP017305.1"/>
</dbReference>
<evidence type="ECO:0000313" key="2">
    <source>
        <dbReference type="Proteomes" id="UP000095185"/>
    </source>
</evidence>
<dbReference type="NCBIfam" id="TIGR01987">
    <property type="entry name" value="HI0074"/>
    <property type="match status" value="1"/>
</dbReference>
<dbReference type="Pfam" id="PF08780">
    <property type="entry name" value="NTase_sub_bind"/>
    <property type="match status" value="1"/>
</dbReference>
<dbReference type="InterPro" id="IPR010235">
    <property type="entry name" value="HepT"/>
</dbReference>
<sequence length="140" mass="15864">MILELESLVAALSALEKSITTWHKLSQATGLTSDDLQTIKSGVIQNFEVAYEQCWKFMKRWLEINVSPDIADGVPRRELFRLSAENRLIDDVGLWMEFHKARNLTAHTYHAGNAEQAFQAAITLPEQGALLLERLRARNA</sequence>
<accession>A0A1D8D6J9</accession>
<organism evidence="1 2">
    <name type="scientific">Chlorobaculum limnaeum</name>
    <dbReference type="NCBI Taxonomy" id="274537"/>
    <lineage>
        <taxon>Bacteria</taxon>
        <taxon>Pseudomonadati</taxon>
        <taxon>Chlorobiota</taxon>
        <taxon>Chlorobiia</taxon>
        <taxon>Chlorobiales</taxon>
        <taxon>Chlorobiaceae</taxon>
        <taxon>Chlorobaculum</taxon>
    </lineage>
</organism>
<dbReference type="EMBL" id="CP017305">
    <property type="protein sequence ID" value="AOS83219.1"/>
    <property type="molecule type" value="Genomic_DNA"/>
</dbReference>
<keyword evidence="2" id="KW-1185">Reference proteome</keyword>